<gene>
    <name evidence="1" type="ORF">Q3M24_19530</name>
</gene>
<accession>A0AAU8LTW1</accession>
<proteinExistence type="predicted"/>
<sequence length="117" mass="12851">MLKGKFYNFLYNKEKFHAKDLDLNEENDKLVCSRRFANGTANIMVMDGDGSNMSEVTAGDSVDEAPSWVAGEQNQIIFQSSGIARNREGYALGTGPSALQLLDVAQQKLSTVLEDSK</sequence>
<dbReference type="EMBL" id="CP159373">
    <property type="protein sequence ID" value="XCN72458.1"/>
    <property type="molecule type" value="Genomic_DNA"/>
</dbReference>
<protein>
    <submittedName>
        <fullName evidence="1">Uncharacterized protein</fullName>
    </submittedName>
</protein>
<reference evidence="1" key="2">
    <citation type="submission" date="2024-06" db="EMBL/GenBank/DDBJ databases">
        <authorList>
            <person name="Plum-Jensen L.E."/>
            <person name="Schramm A."/>
            <person name="Marshall I.P.G."/>
        </authorList>
    </citation>
    <scope>NUCLEOTIDE SEQUENCE</scope>
    <source>
        <strain evidence="1">Rat1</strain>
    </source>
</reference>
<dbReference type="KEGG" id="eaj:Q3M24_19530"/>
<name>A0AAU8LTW1_9BACT</name>
<evidence type="ECO:0000313" key="1">
    <source>
        <dbReference type="EMBL" id="XCN72458.1"/>
    </source>
</evidence>
<dbReference type="AlphaFoldDB" id="A0AAU8LTW1"/>
<organism evidence="1">
    <name type="scientific">Candidatus Electrothrix aestuarii</name>
    <dbReference type="NCBI Taxonomy" id="3062594"/>
    <lineage>
        <taxon>Bacteria</taxon>
        <taxon>Pseudomonadati</taxon>
        <taxon>Thermodesulfobacteriota</taxon>
        <taxon>Desulfobulbia</taxon>
        <taxon>Desulfobulbales</taxon>
        <taxon>Desulfobulbaceae</taxon>
        <taxon>Candidatus Electrothrix</taxon>
    </lineage>
</organism>
<reference evidence="1" key="1">
    <citation type="journal article" date="2024" name="Syst. Appl. Microbiol.">
        <title>First single-strain enrichments of Electrothrix cable bacteria, description of E. aestuarii sp. nov. and E. rattekaaiensis sp. nov., and proposal of a cable bacteria taxonomy following the rules of the SeqCode.</title>
        <authorList>
            <person name="Plum-Jensen L.E."/>
            <person name="Schramm A."/>
            <person name="Marshall I.P.G."/>
        </authorList>
    </citation>
    <scope>NUCLEOTIDE SEQUENCE</scope>
    <source>
        <strain evidence="1">Rat1</strain>
    </source>
</reference>